<dbReference type="PANTHER" id="PTHR12815:SF23">
    <property type="entry name" value="OUTER MEMBRANE PROTEIN ASSEMBLY FACTOR BAMA"/>
    <property type="match status" value="1"/>
</dbReference>
<evidence type="ECO:0000256" key="8">
    <source>
        <dbReference type="HAMAP-Rule" id="MF_01430"/>
    </source>
</evidence>
<name>A0ABQ4PSZ9_9PROT</name>
<dbReference type="Proteomes" id="UP001161064">
    <property type="component" value="Unassembled WGS sequence"/>
</dbReference>
<dbReference type="InterPro" id="IPR023707">
    <property type="entry name" value="OM_assembly_BamA"/>
</dbReference>
<proteinExistence type="inferred from homology"/>
<dbReference type="InterPro" id="IPR000184">
    <property type="entry name" value="Bac_surfAg_D15"/>
</dbReference>
<evidence type="ECO:0000256" key="5">
    <source>
        <dbReference type="ARBA" id="ARBA00022737"/>
    </source>
</evidence>
<dbReference type="HAMAP" id="MF_01430">
    <property type="entry name" value="OM_assembly_BamA"/>
    <property type="match status" value="1"/>
</dbReference>
<keyword evidence="3 8" id="KW-0812">Transmembrane</keyword>
<dbReference type="InterPro" id="IPR034746">
    <property type="entry name" value="POTRA"/>
</dbReference>
<keyword evidence="2 8" id="KW-1134">Transmembrane beta strand</keyword>
<dbReference type="Pfam" id="PF07244">
    <property type="entry name" value="POTRA"/>
    <property type="match status" value="5"/>
</dbReference>
<comment type="caution">
    <text evidence="11">The sequence shown here is derived from an EMBL/GenBank/DDBJ whole genome shotgun (WGS) entry which is preliminary data.</text>
</comment>
<gene>
    <name evidence="8 11" type="primary">bamA</name>
    <name evidence="11" type="ORF">PsB1_0273</name>
</gene>
<keyword evidence="6 8" id="KW-0472">Membrane</keyword>
<comment type="subunit">
    <text evidence="8">Part of the Bam complex.</text>
</comment>
<reference evidence="11" key="2">
    <citation type="journal article" date="2023" name="ISME Commun">
        <title>Characterization of a bloom-associated alphaproteobacterial lineage, 'Candidatus Phycosocius': insights into freshwater algal-bacterial interactions.</title>
        <authorList>
            <person name="Tanabe Y."/>
            <person name="Yamaguchi H."/>
            <person name="Yoshida M."/>
            <person name="Kai A."/>
            <person name="Okazaki Y."/>
        </authorList>
    </citation>
    <scope>NUCLEOTIDE SEQUENCE</scope>
    <source>
        <strain evidence="11">BOTRYCO-1</strain>
    </source>
</reference>
<evidence type="ECO:0000256" key="2">
    <source>
        <dbReference type="ARBA" id="ARBA00022452"/>
    </source>
</evidence>
<comment type="subcellular location">
    <subcellularLocation>
        <location evidence="8">Cell outer membrane</location>
    </subcellularLocation>
    <subcellularLocation>
        <location evidence="1">Membrane</location>
    </subcellularLocation>
</comment>
<protein>
    <recommendedName>
        <fullName evidence="8 9">Outer membrane protein assembly factor BamA</fullName>
    </recommendedName>
</protein>
<keyword evidence="4 8" id="KW-0732">Signal</keyword>
<keyword evidence="5 8" id="KW-0677">Repeat</keyword>
<dbReference type="EMBL" id="BPFZ01000001">
    <property type="protein sequence ID" value="GIU66119.1"/>
    <property type="molecule type" value="Genomic_DNA"/>
</dbReference>
<accession>A0ABQ4PSZ9</accession>
<comment type="similarity">
    <text evidence="8">Belongs to the BamA family.</text>
</comment>
<dbReference type="Pfam" id="PF01103">
    <property type="entry name" value="Omp85"/>
    <property type="match status" value="1"/>
</dbReference>
<evidence type="ECO:0000256" key="6">
    <source>
        <dbReference type="ARBA" id="ARBA00023136"/>
    </source>
</evidence>
<feature type="chain" id="PRO_5044899251" description="Outer membrane protein assembly factor BamA" evidence="8">
    <location>
        <begin position="23"/>
        <end position="811"/>
    </location>
</feature>
<evidence type="ECO:0000256" key="9">
    <source>
        <dbReference type="NCBIfam" id="TIGR03303"/>
    </source>
</evidence>
<evidence type="ECO:0000256" key="7">
    <source>
        <dbReference type="ARBA" id="ARBA00023237"/>
    </source>
</evidence>
<dbReference type="Gene3D" id="3.10.20.310">
    <property type="entry name" value="membrane protein fhac"/>
    <property type="match status" value="5"/>
</dbReference>
<dbReference type="InterPro" id="IPR010827">
    <property type="entry name" value="BamA/TamA_POTRA"/>
</dbReference>
<sequence length="811" mass="90763" precursor="true">MASFKRLLIGGAAALVANSCYGPCVFAQAPVTPDAPVAVPQVINNVVVEGNQRIETATVLAYVAIQPNETFNAERIDIALKTLFATGFFANVEFEQRDQTLVIKVVENPTVNQVLFEGNSAVTKDKLEKEVQIKPRSWFTQNRVQADIRRMQEVYRRSGKFAATIVPKIKILPSNRVDLIFEINEGRTTGIRKVDFIGNQAFSDDRLKGVVVTQESEWWRFFSSKDNYDPDKLDYDREQLRKFYLNEGYYDFRVKSAVAELTPDQKDFFVTYAIEEGAKYTFGDISVNTKNSKLSGDVLRAFVPIRSGAVFERDLVEKAIEAITFAAGSSGYAFVDVRPRESADRDKRKVNIVFDVDEGPRVYVERIDIIGNSATLDQVIRRELRLAEGDAFNRVLIDRSKNRVKALGFFKEVEIEEKPGSLPDRTVVEVKVEEQPTGELAFSVGYSSQEAYNFAISISQRNLRGRGQFLRFRVEASSRTKNIDIRFTEPRFMGRNIAAGVDIFSVEQDYIREAGFLTNSTGIGLRGGFPLAEDRSLGLRYTYRNDTNKIPSISCFNPDGTPVFNASSLCRNLGKTTTSSVGYEFNWDRRNDPRQPTRGFDLSLSQDFAGVGTGIKYHRTELSAGIYRGLFPGWRASARLSAGNINGWDGDNIRVNDRFFKGGQSFRGFEIAGIGPRTVFSVRAPDNSQPDKLSKNVQITYGDALGGKIYGIATFELTVPTPLPESYGITAALFLDTGTLGKLDPIDKVSFNINYGTYQNTRDGLALRASAGLSINWISPFGPVRFDFSNPFLKEVYDKTETFRFSTATNF</sequence>
<keyword evidence="7 8" id="KW-0998">Cell outer membrane</keyword>
<feature type="domain" description="POTRA" evidence="10">
    <location>
        <begin position="109"/>
        <end position="186"/>
    </location>
</feature>
<keyword evidence="12" id="KW-1185">Reference proteome</keyword>
<evidence type="ECO:0000256" key="1">
    <source>
        <dbReference type="ARBA" id="ARBA00004370"/>
    </source>
</evidence>
<evidence type="ECO:0000259" key="10">
    <source>
        <dbReference type="PROSITE" id="PS51779"/>
    </source>
</evidence>
<dbReference type="PANTHER" id="PTHR12815">
    <property type="entry name" value="SORTING AND ASSEMBLY MACHINERY SAMM50 PROTEIN FAMILY MEMBER"/>
    <property type="match status" value="1"/>
</dbReference>
<feature type="domain" description="POTRA" evidence="10">
    <location>
        <begin position="362"/>
        <end position="435"/>
    </location>
</feature>
<evidence type="ECO:0000313" key="11">
    <source>
        <dbReference type="EMBL" id="GIU66119.1"/>
    </source>
</evidence>
<dbReference type="NCBIfam" id="TIGR03303">
    <property type="entry name" value="OM_YaeT"/>
    <property type="match status" value="1"/>
</dbReference>
<organism evidence="11 12">
    <name type="scientific">Candidatus Phycosocius spiralis</name>
    <dbReference type="NCBI Taxonomy" id="2815099"/>
    <lineage>
        <taxon>Bacteria</taxon>
        <taxon>Pseudomonadati</taxon>
        <taxon>Pseudomonadota</taxon>
        <taxon>Alphaproteobacteria</taxon>
        <taxon>Caulobacterales</taxon>
        <taxon>Caulobacterales incertae sedis</taxon>
        <taxon>Candidatus Phycosocius</taxon>
    </lineage>
</organism>
<dbReference type="PROSITE" id="PS51779">
    <property type="entry name" value="POTRA"/>
    <property type="match status" value="3"/>
</dbReference>
<dbReference type="Gene3D" id="2.40.160.50">
    <property type="entry name" value="membrane protein fhac: a member of the omp85/tpsb transporter family"/>
    <property type="match status" value="1"/>
</dbReference>
<reference evidence="11" key="1">
    <citation type="submission" date="2021-05" db="EMBL/GenBank/DDBJ databases">
        <authorList>
            <person name="Tanabe Y."/>
        </authorList>
    </citation>
    <scope>NUCLEOTIDE SEQUENCE</scope>
    <source>
        <strain evidence="11">BOTRYCO-1</strain>
    </source>
</reference>
<evidence type="ECO:0000256" key="4">
    <source>
        <dbReference type="ARBA" id="ARBA00022729"/>
    </source>
</evidence>
<evidence type="ECO:0000313" key="12">
    <source>
        <dbReference type="Proteomes" id="UP001161064"/>
    </source>
</evidence>
<dbReference type="InterPro" id="IPR039910">
    <property type="entry name" value="D15-like"/>
</dbReference>
<dbReference type="RefSeq" id="WP_284358586.1">
    <property type="nucleotide sequence ID" value="NZ_BPFZ01000001.1"/>
</dbReference>
<feature type="domain" description="POTRA" evidence="10">
    <location>
        <begin position="41"/>
        <end position="108"/>
    </location>
</feature>
<feature type="signal peptide" evidence="8">
    <location>
        <begin position="1"/>
        <end position="22"/>
    </location>
</feature>
<comment type="function">
    <text evidence="8">Part of the outer membrane protein assembly complex, which is involved in assembly and insertion of beta-barrel proteins into the outer membrane.</text>
</comment>
<dbReference type="PIRSF" id="PIRSF006076">
    <property type="entry name" value="OM_assembly_OMP85"/>
    <property type="match status" value="1"/>
</dbReference>
<evidence type="ECO:0000256" key="3">
    <source>
        <dbReference type="ARBA" id="ARBA00022692"/>
    </source>
</evidence>